<keyword evidence="5" id="KW-1185">Reference proteome</keyword>
<evidence type="ECO:0000256" key="1">
    <source>
        <dbReference type="ARBA" id="ARBA00022679"/>
    </source>
</evidence>
<dbReference type="PANTHER" id="PTHR43685">
    <property type="entry name" value="GLYCOSYLTRANSFERASE"/>
    <property type="match status" value="1"/>
</dbReference>
<organism evidence="4 5">
    <name type="scientific">Burkholderia singularis</name>
    <dbReference type="NCBI Taxonomy" id="1503053"/>
    <lineage>
        <taxon>Bacteria</taxon>
        <taxon>Pseudomonadati</taxon>
        <taxon>Pseudomonadota</taxon>
        <taxon>Betaproteobacteria</taxon>
        <taxon>Burkholderiales</taxon>
        <taxon>Burkholderiaceae</taxon>
        <taxon>Burkholderia</taxon>
        <taxon>pseudomallei group</taxon>
    </lineage>
</organism>
<dbReference type="SUPFAM" id="SSF53448">
    <property type="entry name" value="Nucleotide-diphospho-sugar transferases"/>
    <property type="match status" value="1"/>
</dbReference>
<protein>
    <submittedName>
        <fullName evidence="4">Glycosyl transferase family 2</fullName>
    </submittedName>
</protein>
<dbReference type="PANTHER" id="PTHR43685:SF3">
    <property type="entry name" value="SLR2126 PROTEIN"/>
    <property type="match status" value="1"/>
</dbReference>
<dbReference type="RefSeq" id="WP_059513056.1">
    <property type="nucleotide sequence ID" value="NZ_LOWA01000011.1"/>
</dbReference>
<dbReference type="Proteomes" id="UP000062788">
    <property type="component" value="Unassembled WGS sequence"/>
</dbReference>
<accession>A0A124P9V9</accession>
<dbReference type="InterPro" id="IPR027791">
    <property type="entry name" value="Galactosyl_T_C"/>
</dbReference>
<evidence type="ECO:0000313" key="5">
    <source>
        <dbReference type="Proteomes" id="UP000062788"/>
    </source>
</evidence>
<dbReference type="EMBL" id="LOWA01000011">
    <property type="protein sequence ID" value="KVE29707.1"/>
    <property type="molecule type" value="Genomic_DNA"/>
</dbReference>
<evidence type="ECO:0000259" key="2">
    <source>
        <dbReference type="Pfam" id="PF00535"/>
    </source>
</evidence>
<proteinExistence type="predicted"/>
<dbReference type="OrthoDB" id="9801954at2"/>
<dbReference type="CDD" id="cd06420">
    <property type="entry name" value="GT2_Chondriotin_Pol_N"/>
    <property type="match status" value="1"/>
</dbReference>
<evidence type="ECO:0000313" key="4">
    <source>
        <dbReference type="EMBL" id="KVE29707.1"/>
    </source>
</evidence>
<dbReference type="InterPro" id="IPR029044">
    <property type="entry name" value="Nucleotide-diphossugar_trans"/>
</dbReference>
<dbReference type="InterPro" id="IPR050834">
    <property type="entry name" value="Glycosyltransf_2"/>
</dbReference>
<sequence>MTRDPLITVVITTYNRPDALELVLNGCVAQTDRHFEIVIADDGSGAPTRETIERIAARAPVPIAHVWQPDEGFRAAASRNKGIARARGDYLIFLDGDCVPQRDFVARHRALAAPRTVVTGSRILLSPRLTQQALARRLPLDAQPASFWLRERATGGINKVLPLVVKLPDLPQRRVKGFVWRGIKTCNLAVWRSDAFAVNGFDETFTGWGHEDADFVARLHNAGVARKRGFWATEVLHLWHREASREREGPNHAKVLARLANGSTRAECGLDELAPAP</sequence>
<feature type="domain" description="Galactosyltransferase C-terminal" evidence="3">
    <location>
        <begin position="181"/>
        <end position="228"/>
    </location>
</feature>
<gene>
    <name evidence="4" type="ORF">WS67_00315</name>
</gene>
<feature type="domain" description="Glycosyltransferase 2-like" evidence="2">
    <location>
        <begin position="8"/>
        <end position="125"/>
    </location>
</feature>
<dbReference type="GO" id="GO:0016740">
    <property type="term" value="F:transferase activity"/>
    <property type="evidence" value="ECO:0007669"/>
    <property type="project" value="UniProtKB-KW"/>
</dbReference>
<evidence type="ECO:0000259" key="3">
    <source>
        <dbReference type="Pfam" id="PF02709"/>
    </source>
</evidence>
<comment type="caution">
    <text evidence="4">The sequence shown here is derived from an EMBL/GenBank/DDBJ whole genome shotgun (WGS) entry which is preliminary data.</text>
</comment>
<dbReference type="Pfam" id="PF02709">
    <property type="entry name" value="Glyco_transf_7C"/>
    <property type="match status" value="1"/>
</dbReference>
<reference evidence="4 5" key="1">
    <citation type="submission" date="2015-11" db="EMBL/GenBank/DDBJ databases">
        <title>Expanding the genomic diversity of Burkholderia species for the development of highly accurate diagnostics.</title>
        <authorList>
            <person name="Sahl J."/>
            <person name="Keim P."/>
            <person name="Wagner D."/>
        </authorList>
    </citation>
    <scope>NUCLEOTIDE SEQUENCE [LARGE SCALE GENOMIC DNA]</scope>
    <source>
        <strain evidence="4 5">TSV85</strain>
    </source>
</reference>
<dbReference type="InterPro" id="IPR001173">
    <property type="entry name" value="Glyco_trans_2-like"/>
</dbReference>
<name>A0A124P9V9_9BURK</name>
<dbReference type="Pfam" id="PF00535">
    <property type="entry name" value="Glycos_transf_2"/>
    <property type="match status" value="1"/>
</dbReference>
<dbReference type="AlphaFoldDB" id="A0A124P9V9"/>
<dbReference type="Gene3D" id="3.90.550.10">
    <property type="entry name" value="Spore Coat Polysaccharide Biosynthesis Protein SpsA, Chain A"/>
    <property type="match status" value="1"/>
</dbReference>
<keyword evidence="1 4" id="KW-0808">Transferase</keyword>